<evidence type="ECO:0000259" key="11">
    <source>
        <dbReference type="PROSITE" id="PS50879"/>
    </source>
</evidence>
<dbReference type="GO" id="GO:0043137">
    <property type="term" value="P:DNA replication, removal of RNA primer"/>
    <property type="evidence" value="ECO:0007669"/>
    <property type="project" value="TreeGrafter"/>
</dbReference>
<dbReference type="InterPro" id="IPR002156">
    <property type="entry name" value="RNaseH_domain"/>
</dbReference>
<dbReference type="GO" id="GO:0046872">
    <property type="term" value="F:metal ion binding"/>
    <property type="evidence" value="ECO:0007669"/>
    <property type="project" value="UniProtKB-KW"/>
</dbReference>
<feature type="domain" description="RNase H type-1" evidence="11">
    <location>
        <begin position="237"/>
        <end position="384"/>
    </location>
</feature>
<evidence type="ECO:0000256" key="6">
    <source>
        <dbReference type="ARBA" id="ARBA00022723"/>
    </source>
</evidence>
<dbReference type="AlphaFoldDB" id="A0A183HXZ8"/>
<reference evidence="12 13" key="2">
    <citation type="submission" date="2018-11" db="EMBL/GenBank/DDBJ databases">
        <authorList>
            <consortium name="Pathogen Informatics"/>
        </authorList>
    </citation>
    <scope>NUCLEOTIDE SEQUENCE [LARGE SCALE GENOMIC DNA]</scope>
</reference>
<dbReference type="InterPro" id="IPR050092">
    <property type="entry name" value="RNase_H"/>
</dbReference>
<feature type="region of interest" description="Disordered" evidence="10">
    <location>
        <begin position="119"/>
        <end position="145"/>
    </location>
</feature>
<dbReference type="PROSITE" id="PS50879">
    <property type="entry name" value="RNASE_H_1"/>
    <property type="match status" value="1"/>
</dbReference>
<evidence type="ECO:0000313" key="13">
    <source>
        <dbReference type="Proteomes" id="UP000267606"/>
    </source>
</evidence>
<dbReference type="InterPro" id="IPR009027">
    <property type="entry name" value="Ribosomal_bL9/RNase_H1_N"/>
</dbReference>
<accession>A0A183HXZ8</accession>
<gene>
    <name evidence="12" type="ORF">OFLC_LOCUS12360</name>
</gene>
<dbReference type="Pfam" id="PF00075">
    <property type="entry name" value="RNase_H"/>
    <property type="match status" value="1"/>
</dbReference>
<keyword evidence="5" id="KW-0540">Nuclease</keyword>
<keyword evidence="13" id="KW-1185">Reference proteome</keyword>
<sequence>MAEHNFYAVGHGKKPGVYEKWADVQEQAFFQIKDFPQPVYKKFSTKEEAEEYVKARRPERISLEVNEKADKFYAVARGKVVGIFTDYNEVKNHIADYPQPLYKKFEKLDEAKAYYKKYSNGEEDGNPKESKAYNTPADNNEKEQTKKGPVFYAVAHGHKIGVFKTWEECQEATKDFKGAKFKKFDNEEDAKLMKTGYYAVVRGRSTGVYKTWSECERQVKGYRNASSQLASQEQNMWEGVPVVYTDGACFSNGYVGAAAGIGIYWGEQHVDNISEPLLNGPPTNNRAELTAVIRAIQTAIQRKYQQLIVRTDSNLLIQTMNLWIYGWRKNGWKTSNGTSVKNQDLIIQLDSLLENINVRFEHVTGHAGIFGNEKADQLAREGAVRYRQIKSQ</sequence>
<dbReference type="CDD" id="cd09280">
    <property type="entry name" value="RNase_HI_eukaryote_like"/>
    <property type="match status" value="1"/>
</dbReference>
<evidence type="ECO:0000256" key="9">
    <source>
        <dbReference type="ARBA" id="ARBA00022842"/>
    </source>
</evidence>
<comment type="similarity">
    <text evidence="3">Belongs to the RNase H family.</text>
</comment>
<evidence type="ECO:0000256" key="3">
    <source>
        <dbReference type="ARBA" id="ARBA00005300"/>
    </source>
</evidence>
<dbReference type="SUPFAM" id="SSF55658">
    <property type="entry name" value="L9 N-domain-like"/>
    <property type="match status" value="4"/>
</dbReference>
<dbReference type="InterPro" id="IPR012337">
    <property type="entry name" value="RNaseH-like_sf"/>
</dbReference>
<evidence type="ECO:0000313" key="14">
    <source>
        <dbReference type="WBParaSite" id="OFLC_0001236101-mRNA-1"/>
    </source>
</evidence>
<keyword evidence="7" id="KW-0255">Endonuclease</keyword>
<evidence type="ECO:0000256" key="10">
    <source>
        <dbReference type="SAM" id="MobiDB-lite"/>
    </source>
</evidence>
<dbReference type="EC" id="3.1.26.4" evidence="4"/>
<evidence type="ECO:0000256" key="8">
    <source>
        <dbReference type="ARBA" id="ARBA00022801"/>
    </source>
</evidence>
<evidence type="ECO:0000256" key="4">
    <source>
        <dbReference type="ARBA" id="ARBA00012180"/>
    </source>
</evidence>
<dbReference type="STRING" id="387005.A0A183HXZ8"/>
<evidence type="ECO:0000256" key="5">
    <source>
        <dbReference type="ARBA" id="ARBA00022722"/>
    </source>
</evidence>
<dbReference type="PANTHER" id="PTHR10642">
    <property type="entry name" value="RIBONUCLEASE H1"/>
    <property type="match status" value="1"/>
</dbReference>
<dbReference type="WBParaSite" id="OFLC_0001236101-mRNA-1">
    <property type="protein sequence ID" value="OFLC_0001236101-mRNA-1"/>
    <property type="gene ID" value="OFLC_0001236101"/>
</dbReference>
<dbReference type="FunFam" id="3.40.970.10:FF:000001">
    <property type="entry name" value="Ribonuclease H1"/>
    <property type="match status" value="2"/>
</dbReference>
<dbReference type="InterPro" id="IPR036397">
    <property type="entry name" value="RNaseH_sf"/>
</dbReference>
<organism evidence="14">
    <name type="scientific">Onchocerca flexuosa</name>
    <dbReference type="NCBI Taxonomy" id="387005"/>
    <lineage>
        <taxon>Eukaryota</taxon>
        <taxon>Metazoa</taxon>
        <taxon>Ecdysozoa</taxon>
        <taxon>Nematoda</taxon>
        <taxon>Chromadorea</taxon>
        <taxon>Rhabditida</taxon>
        <taxon>Spirurina</taxon>
        <taxon>Spiruromorpha</taxon>
        <taxon>Filarioidea</taxon>
        <taxon>Onchocercidae</taxon>
        <taxon>Onchocerca</taxon>
    </lineage>
</organism>
<protein>
    <recommendedName>
        <fullName evidence="4">ribonuclease H</fullName>
        <ecNumber evidence="4">3.1.26.4</ecNumber>
    </recommendedName>
</protein>
<dbReference type="EMBL" id="UZAJ01039830">
    <property type="protein sequence ID" value="VDP11156.1"/>
    <property type="molecule type" value="Genomic_DNA"/>
</dbReference>
<dbReference type="SUPFAM" id="SSF53098">
    <property type="entry name" value="Ribonuclease H-like"/>
    <property type="match status" value="1"/>
</dbReference>
<dbReference type="Gene3D" id="3.30.420.10">
    <property type="entry name" value="Ribonuclease H-like superfamily/Ribonuclease H"/>
    <property type="match status" value="1"/>
</dbReference>
<dbReference type="InterPro" id="IPR037056">
    <property type="entry name" value="RNase_H1_N_sf"/>
</dbReference>
<evidence type="ECO:0000256" key="2">
    <source>
        <dbReference type="ARBA" id="ARBA00001946"/>
    </source>
</evidence>
<dbReference type="Pfam" id="PF01693">
    <property type="entry name" value="Cauli_VI"/>
    <property type="match status" value="4"/>
</dbReference>
<dbReference type="GO" id="GO:0004523">
    <property type="term" value="F:RNA-DNA hybrid ribonuclease activity"/>
    <property type="evidence" value="ECO:0007669"/>
    <property type="project" value="UniProtKB-EC"/>
</dbReference>
<dbReference type="InterPro" id="IPR011320">
    <property type="entry name" value="RNase_H1_N"/>
</dbReference>
<evidence type="ECO:0000313" key="12">
    <source>
        <dbReference type="EMBL" id="VDP11156.1"/>
    </source>
</evidence>
<dbReference type="FunFam" id="3.30.420.10:FF:000115">
    <property type="entry name" value="Ribonuclease H"/>
    <property type="match status" value="1"/>
</dbReference>
<dbReference type="GO" id="GO:0003676">
    <property type="term" value="F:nucleic acid binding"/>
    <property type="evidence" value="ECO:0007669"/>
    <property type="project" value="InterPro"/>
</dbReference>
<name>A0A183HXZ8_9BILA</name>
<keyword evidence="6" id="KW-0479">Metal-binding</keyword>
<keyword evidence="9" id="KW-0460">Magnesium</keyword>
<reference evidence="14" key="1">
    <citation type="submission" date="2016-06" db="UniProtKB">
        <authorList>
            <consortium name="WormBaseParasite"/>
        </authorList>
    </citation>
    <scope>IDENTIFICATION</scope>
</reference>
<evidence type="ECO:0000256" key="7">
    <source>
        <dbReference type="ARBA" id="ARBA00022759"/>
    </source>
</evidence>
<keyword evidence="8" id="KW-0378">Hydrolase</keyword>
<evidence type="ECO:0000256" key="1">
    <source>
        <dbReference type="ARBA" id="ARBA00000077"/>
    </source>
</evidence>
<proteinExistence type="inferred from homology"/>
<comment type="catalytic activity">
    <reaction evidence="1">
        <text>Endonucleolytic cleavage to 5'-phosphomonoester.</text>
        <dbReference type="EC" id="3.1.26.4"/>
    </reaction>
</comment>
<comment type="cofactor">
    <cofactor evidence="2">
        <name>Mg(2+)</name>
        <dbReference type="ChEBI" id="CHEBI:18420"/>
    </cofactor>
</comment>
<dbReference type="Proteomes" id="UP000267606">
    <property type="component" value="Unassembled WGS sequence"/>
</dbReference>
<dbReference type="PANTHER" id="PTHR10642:SF26">
    <property type="entry name" value="RIBONUCLEASE H1"/>
    <property type="match status" value="1"/>
</dbReference>
<dbReference type="Gene3D" id="3.40.970.10">
    <property type="entry name" value="Ribonuclease H1, N-terminal domain"/>
    <property type="match status" value="4"/>
</dbReference>